<evidence type="ECO:0008006" key="3">
    <source>
        <dbReference type="Google" id="ProtNLM"/>
    </source>
</evidence>
<dbReference type="AlphaFoldDB" id="A0A1C4WX84"/>
<evidence type="ECO:0000313" key="1">
    <source>
        <dbReference type="EMBL" id="SCF00800.1"/>
    </source>
</evidence>
<protein>
    <recommendedName>
        <fullName evidence="3">Helix-turn-helix domain-containing protein</fullName>
    </recommendedName>
</protein>
<name>A0A1C4WX84_9ACTN</name>
<dbReference type="Proteomes" id="UP000183585">
    <property type="component" value="Unassembled WGS sequence"/>
</dbReference>
<dbReference type="EMBL" id="FMCT01000004">
    <property type="protein sequence ID" value="SCF00800.1"/>
    <property type="molecule type" value="Genomic_DNA"/>
</dbReference>
<keyword evidence="2" id="KW-1185">Reference proteome</keyword>
<evidence type="ECO:0000313" key="2">
    <source>
        <dbReference type="Proteomes" id="UP000183585"/>
    </source>
</evidence>
<sequence>MNSDLYRKILAERYERPVVPPPAAVPWYQQDAYLLRLHRRYGWTVRQIAATTRLAADHVRKVLARHGCKVRREDGSATA</sequence>
<organism evidence="1 2">
    <name type="scientific">Micromonospora carbonacea</name>
    <dbReference type="NCBI Taxonomy" id="47853"/>
    <lineage>
        <taxon>Bacteria</taxon>
        <taxon>Bacillati</taxon>
        <taxon>Actinomycetota</taxon>
        <taxon>Actinomycetes</taxon>
        <taxon>Micromonosporales</taxon>
        <taxon>Micromonosporaceae</taxon>
        <taxon>Micromonospora</taxon>
    </lineage>
</organism>
<proteinExistence type="predicted"/>
<accession>A0A1C4WX84</accession>
<gene>
    <name evidence="1" type="ORF">GA0070563_10493</name>
</gene>
<reference evidence="2" key="1">
    <citation type="submission" date="2016-06" db="EMBL/GenBank/DDBJ databases">
        <authorList>
            <person name="Varghese N."/>
            <person name="Submissions Spin"/>
        </authorList>
    </citation>
    <scope>NUCLEOTIDE SEQUENCE [LARGE SCALE GENOMIC DNA]</scope>
    <source>
        <strain evidence="2">DSM 43168</strain>
    </source>
</reference>
<dbReference type="RefSeq" id="WP_074474156.1">
    <property type="nucleotide sequence ID" value="NZ_FMCT01000004.1"/>
</dbReference>